<protein>
    <submittedName>
        <fullName evidence="2">Uncharacterized protein</fullName>
    </submittedName>
</protein>
<feature type="compositionally biased region" description="Basic and acidic residues" evidence="1">
    <location>
        <begin position="170"/>
        <end position="179"/>
    </location>
</feature>
<dbReference type="Proteomes" id="UP000275078">
    <property type="component" value="Unassembled WGS sequence"/>
</dbReference>
<feature type="region of interest" description="Disordered" evidence="1">
    <location>
        <begin position="147"/>
        <end position="188"/>
    </location>
</feature>
<accession>A0A3N4HUR9</accession>
<dbReference type="EMBL" id="ML119733">
    <property type="protein sequence ID" value="RPA76997.1"/>
    <property type="molecule type" value="Genomic_DNA"/>
</dbReference>
<organism evidence="2 3">
    <name type="scientific">Ascobolus immersus RN42</name>
    <dbReference type="NCBI Taxonomy" id="1160509"/>
    <lineage>
        <taxon>Eukaryota</taxon>
        <taxon>Fungi</taxon>
        <taxon>Dikarya</taxon>
        <taxon>Ascomycota</taxon>
        <taxon>Pezizomycotina</taxon>
        <taxon>Pezizomycetes</taxon>
        <taxon>Pezizales</taxon>
        <taxon>Ascobolaceae</taxon>
        <taxon>Ascobolus</taxon>
    </lineage>
</organism>
<sequence length="210" mass="23111">MASSTADAATMNVSAPAQRAVMVHHTFDFPTKDMDQSLQDVPVPTKVLVNGWEKALSPRVLTGAALKAVIGITENQELRAKIRFCILHTERFQMGSTCLKMGHAETIELVTTGSFISTHSRARHLEMEGIEFNSRMSNLATAAVNTAQRRNPLFQRSKDESSDPQPVPSREAKAPRGELKAFPPNDFRQCSHARQVIDSAQWTPTASVTP</sequence>
<dbReference type="AlphaFoldDB" id="A0A3N4HUR9"/>
<name>A0A3N4HUR9_ASCIM</name>
<evidence type="ECO:0000256" key="1">
    <source>
        <dbReference type="SAM" id="MobiDB-lite"/>
    </source>
</evidence>
<gene>
    <name evidence="2" type="ORF">BJ508DRAFT_379134</name>
</gene>
<evidence type="ECO:0000313" key="3">
    <source>
        <dbReference type="Proteomes" id="UP000275078"/>
    </source>
</evidence>
<proteinExistence type="predicted"/>
<reference evidence="2 3" key="1">
    <citation type="journal article" date="2018" name="Nat. Ecol. Evol.">
        <title>Pezizomycetes genomes reveal the molecular basis of ectomycorrhizal truffle lifestyle.</title>
        <authorList>
            <person name="Murat C."/>
            <person name="Payen T."/>
            <person name="Noel B."/>
            <person name="Kuo A."/>
            <person name="Morin E."/>
            <person name="Chen J."/>
            <person name="Kohler A."/>
            <person name="Krizsan K."/>
            <person name="Balestrini R."/>
            <person name="Da Silva C."/>
            <person name="Montanini B."/>
            <person name="Hainaut M."/>
            <person name="Levati E."/>
            <person name="Barry K.W."/>
            <person name="Belfiori B."/>
            <person name="Cichocki N."/>
            <person name="Clum A."/>
            <person name="Dockter R.B."/>
            <person name="Fauchery L."/>
            <person name="Guy J."/>
            <person name="Iotti M."/>
            <person name="Le Tacon F."/>
            <person name="Lindquist E.A."/>
            <person name="Lipzen A."/>
            <person name="Malagnac F."/>
            <person name="Mello A."/>
            <person name="Molinier V."/>
            <person name="Miyauchi S."/>
            <person name="Poulain J."/>
            <person name="Riccioni C."/>
            <person name="Rubini A."/>
            <person name="Sitrit Y."/>
            <person name="Splivallo R."/>
            <person name="Traeger S."/>
            <person name="Wang M."/>
            <person name="Zifcakova L."/>
            <person name="Wipf D."/>
            <person name="Zambonelli A."/>
            <person name="Paolocci F."/>
            <person name="Nowrousian M."/>
            <person name="Ottonello S."/>
            <person name="Baldrian P."/>
            <person name="Spatafora J.W."/>
            <person name="Henrissat B."/>
            <person name="Nagy L.G."/>
            <person name="Aury J.M."/>
            <person name="Wincker P."/>
            <person name="Grigoriev I.V."/>
            <person name="Bonfante P."/>
            <person name="Martin F.M."/>
        </authorList>
    </citation>
    <scope>NUCLEOTIDE SEQUENCE [LARGE SCALE GENOMIC DNA]</scope>
    <source>
        <strain evidence="2 3">RN42</strain>
    </source>
</reference>
<evidence type="ECO:0000313" key="2">
    <source>
        <dbReference type="EMBL" id="RPA76997.1"/>
    </source>
</evidence>
<keyword evidence="3" id="KW-1185">Reference proteome</keyword>